<protein>
    <submittedName>
        <fullName evidence="1">Uncharacterized protein</fullName>
    </submittedName>
</protein>
<keyword evidence="2" id="KW-1185">Reference proteome</keyword>
<sequence>MKRIFLKIYNPVNVKIYVIDDLEHTMMMEVCEY</sequence>
<evidence type="ECO:0000313" key="2">
    <source>
        <dbReference type="Proteomes" id="UP000237798"/>
    </source>
</evidence>
<reference evidence="1 2" key="1">
    <citation type="submission" date="2018-03" db="EMBL/GenBank/DDBJ databases">
        <title>Genome sequence of Clostridium luticellarii DSM 29923.</title>
        <authorList>
            <person name="Poehlein A."/>
            <person name="Daniel R."/>
        </authorList>
    </citation>
    <scope>NUCLEOTIDE SEQUENCE [LARGE SCALE GENOMIC DNA]</scope>
    <source>
        <strain evidence="1 2">DSM 29923</strain>
    </source>
</reference>
<proteinExistence type="predicted"/>
<evidence type="ECO:0000313" key="1">
    <source>
        <dbReference type="EMBL" id="PRR85132.1"/>
    </source>
</evidence>
<dbReference type="AlphaFoldDB" id="A0A2T0BMU1"/>
<name>A0A2T0BMU1_9CLOT</name>
<gene>
    <name evidence="1" type="ORF">CLLU_18680</name>
</gene>
<accession>A0A2T0BMU1</accession>
<comment type="caution">
    <text evidence="1">The sequence shown here is derived from an EMBL/GenBank/DDBJ whole genome shotgun (WGS) entry which is preliminary data.</text>
</comment>
<organism evidence="1 2">
    <name type="scientific">Clostridium luticellarii</name>
    <dbReference type="NCBI Taxonomy" id="1691940"/>
    <lineage>
        <taxon>Bacteria</taxon>
        <taxon>Bacillati</taxon>
        <taxon>Bacillota</taxon>
        <taxon>Clostridia</taxon>
        <taxon>Eubacteriales</taxon>
        <taxon>Clostridiaceae</taxon>
        <taxon>Clostridium</taxon>
    </lineage>
</organism>
<dbReference type="EMBL" id="PVXP01000023">
    <property type="protein sequence ID" value="PRR85132.1"/>
    <property type="molecule type" value="Genomic_DNA"/>
</dbReference>
<dbReference type="Proteomes" id="UP000237798">
    <property type="component" value="Unassembled WGS sequence"/>
</dbReference>